<organism evidence="2 3">
    <name type="scientific">Rhodoferax lacus</name>
    <dbReference type="NCBI Taxonomy" id="2184758"/>
    <lineage>
        <taxon>Bacteria</taxon>
        <taxon>Pseudomonadati</taxon>
        <taxon>Pseudomonadota</taxon>
        <taxon>Betaproteobacteria</taxon>
        <taxon>Burkholderiales</taxon>
        <taxon>Comamonadaceae</taxon>
        <taxon>Rhodoferax</taxon>
    </lineage>
</organism>
<dbReference type="PROSITE" id="PS51833">
    <property type="entry name" value="HDOD"/>
    <property type="match status" value="1"/>
</dbReference>
<dbReference type="GO" id="GO:0016301">
    <property type="term" value="F:kinase activity"/>
    <property type="evidence" value="ECO:0007669"/>
    <property type="project" value="UniProtKB-KW"/>
</dbReference>
<accession>A0A3E1RHH9</accession>
<dbReference type="Gene3D" id="1.10.3210.10">
    <property type="entry name" value="Hypothetical protein af1432"/>
    <property type="match status" value="1"/>
</dbReference>
<protein>
    <submittedName>
        <fullName evidence="2">Histidine kinase</fullName>
    </submittedName>
</protein>
<dbReference type="SUPFAM" id="SSF109604">
    <property type="entry name" value="HD-domain/PDEase-like"/>
    <property type="match status" value="1"/>
</dbReference>
<dbReference type="PANTHER" id="PTHR33525:SF3">
    <property type="entry name" value="RIBONUCLEASE Y"/>
    <property type="match status" value="1"/>
</dbReference>
<reference evidence="2 3" key="1">
    <citation type="submission" date="2018-05" db="EMBL/GenBank/DDBJ databases">
        <title>Rhodoferax soyangensis sp.nov., isolated from an oligotrophic freshwater lake.</title>
        <authorList>
            <person name="Park M."/>
        </authorList>
    </citation>
    <scope>NUCLEOTIDE SEQUENCE [LARGE SCALE GENOMIC DNA]</scope>
    <source>
        <strain evidence="2 3">IMCC26218</strain>
    </source>
</reference>
<proteinExistence type="predicted"/>
<sequence>MPSISRITHALIQMIDGQVVGLNEVCALIAQDPAISARLLKLANSSQFGLPRAVGRLPDAVTMVGLERVRTLAVGAILSDTFNDFPRLDHNAFWRSAMDCAGYAEWLAPRVGIQGHIAWITGLMLHLGQLLISQAEPEVLAAIERLPRIAGVQWRREQRLIGFTEGQITAELARRWKFPPQMVQALQRSADPMAEDGFSRLGAVVHLAALLAEAKDAGPHTVAALPLDVLAALSLDTQWMFNTFPNREKFVNLG</sequence>
<dbReference type="InterPro" id="IPR052340">
    <property type="entry name" value="RNase_Y/CdgJ"/>
</dbReference>
<dbReference type="Proteomes" id="UP000260665">
    <property type="component" value="Unassembled WGS sequence"/>
</dbReference>
<keyword evidence="2" id="KW-0808">Transferase</keyword>
<evidence type="ECO:0000313" key="2">
    <source>
        <dbReference type="EMBL" id="RFO98703.1"/>
    </source>
</evidence>
<keyword evidence="3" id="KW-1185">Reference proteome</keyword>
<dbReference type="PANTHER" id="PTHR33525">
    <property type="match status" value="1"/>
</dbReference>
<comment type="caution">
    <text evidence="2">The sequence shown here is derived from an EMBL/GenBank/DDBJ whole genome shotgun (WGS) entry which is preliminary data.</text>
</comment>
<dbReference type="Pfam" id="PF08668">
    <property type="entry name" value="HDOD"/>
    <property type="match status" value="1"/>
</dbReference>
<name>A0A3E1RHH9_9BURK</name>
<dbReference type="EMBL" id="QFZK01000001">
    <property type="protein sequence ID" value="RFO98703.1"/>
    <property type="molecule type" value="Genomic_DNA"/>
</dbReference>
<dbReference type="AlphaFoldDB" id="A0A3E1RHH9"/>
<dbReference type="InterPro" id="IPR013976">
    <property type="entry name" value="HDOD"/>
</dbReference>
<keyword evidence="2" id="KW-0418">Kinase</keyword>
<gene>
    <name evidence="2" type="ORF">DIC66_02135</name>
</gene>
<feature type="domain" description="HDOD" evidence="1">
    <location>
        <begin position="1"/>
        <end position="192"/>
    </location>
</feature>
<evidence type="ECO:0000259" key="1">
    <source>
        <dbReference type="PROSITE" id="PS51833"/>
    </source>
</evidence>
<evidence type="ECO:0000313" key="3">
    <source>
        <dbReference type="Proteomes" id="UP000260665"/>
    </source>
</evidence>